<name>A0ABD0KCU8_9CAEN</name>
<dbReference type="AlphaFoldDB" id="A0ABD0KCU8"/>
<organism evidence="1 2">
    <name type="scientific">Batillaria attramentaria</name>
    <dbReference type="NCBI Taxonomy" id="370345"/>
    <lineage>
        <taxon>Eukaryota</taxon>
        <taxon>Metazoa</taxon>
        <taxon>Spiralia</taxon>
        <taxon>Lophotrochozoa</taxon>
        <taxon>Mollusca</taxon>
        <taxon>Gastropoda</taxon>
        <taxon>Caenogastropoda</taxon>
        <taxon>Sorbeoconcha</taxon>
        <taxon>Cerithioidea</taxon>
        <taxon>Batillariidae</taxon>
        <taxon>Batillaria</taxon>
    </lineage>
</organism>
<protein>
    <submittedName>
        <fullName evidence="1">Uncharacterized protein</fullName>
    </submittedName>
</protein>
<dbReference type="Proteomes" id="UP001519460">
    <property type="component" value="Unassembled WGS sequence"/>
</dbReference>
<reference evidence="1 2" key="1">
    <citation type="journal article" date="2023" name="Sci. Data">
        <title>Genome assembly of the Korean intertidal mud-creeper Batillaria attramentaria.</title>
        <authorList>
            <person name="Patra A.K."/>
            <person name="Ho P.T."/>
            <person name="Jun S."/>
            <person name="Lee S.J."/>
            <person name="Kim Y."/>
            <person name="Won Y.J."/>
        </authorList>
    </citation>
    <scope>NUCLEOTIDE SEQUENCE [LARGE SCALE GENOMIC DNA]</scope>
    <source>
        <strain evidence="1">Wonlab-2016</strain>
    </source>
</reference>
<gene>
    <name evidence="1" type="ORF">BaRGS_00023930</name>
</gene>
<evidence type="ECO:0000313" key="1">
    <source>
        <dbReference type="EMBL" id="KAK7484887.1"/>
    </source>
</evidence>
<accession>A0ABD0KCU8</accession>
<proteinExistence type="predicted"/>
<keyword evidence="2" id="KW-1185">Reference proteome</keyword>
<dbReference type="EMBL" id="JACVVK020000203">
    <property type="protein sequence ID" value="KAK7484887.1"/>
    <property type="molecule type" value="Genomic_DNA"/>
</dbReference>
<sequence length="92" mass="10454">MVNARLNQCLCEHCENVSLNTKSIDRIATQHTRIRHENHAVALTTCENGGKSGAYCKCPDCDIDMLQTYLSPLENHRGQLSWHRWTSKKVTA</sequence>
<comment type="caution">
    <text evidence="1">The sequence shown here is derived from an EMBL/GenBank/DDBJ whole genome shotgun (WGS) entry which is preliminary data.</text>
</comment>
<evidence type="ECO:0000313" key="2">
    <source>
        <dbReference type="Proteomes" id="UP001519460"/>
    </source>
</evidence>